<dbReference type="Gene3D" id="2.50.20.10">
    <property type="entry name" value="Lipoprotein localisation LolA/LolB/LppX"/>
    <property type="match status" value="1"/>
</dbReference>
<evidence type="ECO:0000256" key="11">
    <source>
        <dbReference type="ARBA" id="ARBA00023237"/>
    </source>
</evidence>
<dbReference type="CDD" id="cd16326">
    <property type="entry name" value="LolB"/>
    <property type="match status" value="1"/>
</dbReference>
<evidence type="ECO:0000313" key="15">
    <source>
        <dbReference type="EMBL" id="ATD67065.1"/>
    </source>
</evidence>
<dbReference type="AlphaFoldDB" id="A0A290XD43"/>
<dbReference type="Proteomes" id="UP000218968">
    <property type="component" value="Chromosome"/>
</dbReference>
<comment type="subcellular location">
    <subcellularLocation>
        <location evidence="1 13">Cell outer membrane</location>
        <topology evidence="1 13">Lipid-anchor</topology>
    </subcellularLocation>
</comment>
<proteinExistence type="inferred from homology"/>
<evidence type="ECO:0000256" key="7">
    <source>
        <dbReference type="ARBA" id="ARBA00022927"/>
    </source>
</evidence>
<evidence type="ECO:0000256" key="6">
    <source>
        <dbReference type="ARBA" id="ARBA00022729"/>
    </source>
</evidence>
<keyword evidence="9 13" id="KW-0564">Palmitate</keyword>
<keyword evidence="12 13" id="KW-0449">Lipoprotein</keyword>
<evidence type="ECO:0000256" key="12">
    <source>
        <dbReference type="ARBA" id="ARBA00023288"/>
    </source>
</evidence>
<accession>A0A290XD43</accession>
<evidence type="ECO:0000256" key="13">
    <source>
        <dbReference type="HAMAP-Rule" id="MF_00233"/>
    </source>
</evidence>
<comment type="subunit">
    <text evidence="3 13">Monomer.</text>
</comment>
<dbReference type="HAMAP" id="MF_00233">
    <property type="entry name" value="LolB"/>
    <property type="match status" value="1"/>
</dbReference>
<evidence type="ECO:0000256" key="14">
    <source>
        <dbReference type="SAM" id="SignalP"/>
    </source>
</evidence>
<evidence type="ECO:0000256" key="9">
    <source>
        <dbReference type="ARBA" id="ARBA00023139"/>
    </source>
</evidence>
<dbReference type="OrthoDB" id="9797618at2"/>
<sequence length="221" mass="23103">MRPRIAWFALLAITLSACTSVPVRAPLQTVELDADSQAQAQARLAAREAAVRAMPAFGFTGRVAMSNGRDGGSGRIEWVQTGADYHVTLSAPVTRQSWELRGGPGGARIEGLEGGPRAGADVGALLWQATGFEIPVAALAAWAAGTRAPEAIAGPAELGFDAGGQLARLQQDGWTIDYLEWQPEPGNAAVALPTRINAQRGDARVRLIVDAWSADAAMPAP</sequence>
<evidence type="ECO:0000256" key="10">
    <source>
        <dbReference type="ARBA" id="ARBA00023186"/>
    </source>
</evidence>
<comment type="function">
    <text evidence="13">Plays a critical role in the incorporation of lipoproteins in the outer membrane after they are released by the LolA protein.</text>
</comment>
<keyword evidence="10 13" id="KW-0143">Chaperone</keyword>
<protein>
    <recommendedName>
        <fullName evidence="4 13">Outer-membrane lipoprotein LolB</fullName>
    </recommendedName>
</protein>
<feature type="chain" id="PRO_5012538755" description="Outer-membrane lipoprotein LolB" evidence="14">
    <location>
        <begin position="26"/>
        <end position="221"/>
    </location>
</feature>
<evidence type="ECO:0000256" key="5">
    <source>
        <dbReference type="ARBA" id="ARBA00022448"/>
    </source>
</evidence>
<reference evidence="16" key="1">
    <citation type="submission" date="2017-09" db="EMBL/GenBank/DDBJ databases">
        <title>Luteimonas liuhanmingii sp.nov., isolated from the intestinal contents of Tibetan Plateau Pika in Yushu, Qinghai Province, China.</title>
        <authorList>
            <person name="Gui Z."/>
        </authorList>
    </citation>
    <scope>NUCLEOTIDE SEQUENCE [LARGE SCALE GENOMIC DNA]</scope>
    <source>
        <strain evidence="16">100111</strain>
    </source>
</reference>
<gene>
    <name evidence="13 15" type="primary">lolB</name>
    <name evidence="15" type="ORF">CNR27_06070</name>
</gene>
<dbReference type="Pfam" id="PF03550">
    <property type="entry name" value="LolB"/>
    <property type="match status" value="1"/>
</dbReference>
<dbReference type="RefSeq" id="WP_096297391.1">
    <property type="nucleotide sequence ID" value="NZ_CP023406.1"/>
</dbReference>
<dbReference type="GO" id="GO:0015031">
    <property type="term" value="P:protein transport"/>
    <property type="evidence" value="ECO:0007669"/>
    <property type="project" value="UniProtKB-KW"/>
</dbReference>
<keyword evidence="11 13" id="KW-0998">Cell outer membrane</keyword>
<keyword evidence="7 13" id="KW-0653">Protein transport</keyword>
<dbReference type="EMBL" id="CP023406">
    <property type="protein sequence ID" value="ATD67065.1"/>
    <property type="molecule type" value="Genomic_DNA"/>
</dbReference>
<dbReference type="NCBIfam" id="TIGR00548">
    <property type="entry name" value="lolB"/>
    <property type="match status" value="1"/>
</dbReference>
<dbReference type="GO" id="GO:0044874">
    <property type="term" value="P:lipoprotein localization to outer membrane"/>
    <property type="evidence" value="ECO:0007669"/>
    <property type="project" value="UniProtKB-UniRule"/>
</dbReference>
<keyword evidence="8 13" id="KW-0472">Membrane</keyword>
<evidence type="ECO:0000256" key="3">
    <source>
        <dbReference type="ARBA" id="ARBA00011245"/>
    </source>
</evidence>
<dbReference type="InterPro" id="IPR029046">
    <property type="entry name" value="LolA/LolB/LppX"/>
</dbReference>
<evidence type="ECO:0000256" key="2">
    <source>
        <dbReference type="ARBA" id="ARBA00009696"/>
    </source>
</evidence>
<dbReference type="PROSITE" id="PS51257">
    <property type="entry name" value="PROKAR_LIPOPROTEIN"/>
    <property type="match status" value="1"/>
</dbReference>
<evidence type="ECO:0000256" key="1">
    <source>
        <dbReference type="ARBA" id="ARBA00004459"/>
    </source>
</evidence>
<evidence type="ECO:0000313" key="16">
    <source>
        <dbReference type="Proteomes" id="UP000218968"/>
    </source>
</evidence>
<name>A0A290XD43_9GAMM</name>
<keyword evidence="16" id="KW-1185">Reference proteome</keyword>
<dbReference type="InterPro" id="IPR004565">
    <property type="entry name" value="OM_lipoprot_LolB"/>
</dbReference>
<dbReference type="GO" id="GO:0009279">
    <property type="term" value="C:cell outer membrane"/>
    <property type="evidence" value="ECO:0007669"/>
    <property type="project" value="UniProtKB-SubCell"/>
</dbReference>
<keyword evidence="6 13" id="KW-0732">Signal</keyword>
<dbReference type="KEGG" id="lum:CNR27_06070"/>
<feature type="signal peptide" evidence="14">
    <location>
        <begin position="1"/>
        <end position="25"/>
    </location>
</feature>
<evidence type="ECO:0000256" key="8">
    <source>
        <dbReference type="ARBA" id="ARBA00023136"/>
    </source>
</evidence>
<keyword evidence="5 13" id="KW-0813">Transport</keyword>
<dbReference type="SUPFAM" id="SSF89392">
    <property type="entry name" value="Prokaryotic lipoproteins and lipoprotein localization factors"/>
    <property type="match status" value="1"/>
</dbReference>
<organism evidence="15 16">
    <name type="scientific">Luteimonas chenhongjianii</name>
    <dbReference type="NCBI Taxonomy" id="2006110"/>
    <lineage>
        <taxon>Bacteria</taxon>
        <taxon>Pseudomonadati</taxon>
        <taxon>Pseudomonadota</taxon>
        <taxon>Gammaproteobacteria</taxon>
        <taxon>Lysobacterales</taxon>
        <taxon>Lysobacteraceae</taxon>
        <taxon>Luteimonas</taxon>
    </lineage>
</organism>
<evidence type="ECO:0000256" key="4">
    <source>
        <dbReference type="ARBA" id="ARBA00016202"/>
    </source>
</evidence>
<comment type="similarity">
    <text evidence="2 13">Belongs to the LolB family.</text>
</comment>